<keyword evidence="3" id="KW-1185">Reference proteome</keyword>
<evidence type="ECO:0008006" key="4">
    <source>
        <dbReference type="Google" id="ProtNLM"/>
    </source>
</evidence>
<gene>
    <name evidence="2" type="ORF">AACH11_05740</name>
</gene>
<organism evidence="2 3">
    <name type="scientific">Pseudaquabacterium rugosum</name>
    <dbReference type="NCBI Taxonomy" id="2984194"/>
    <lineage>
        <taxon>Bacteria</taxon>
        <taxon>Pseudomonadati</taxon>
        <taxon>Pseudomonadota</taxon>
        <taxon>Betaproteobacteria</taxon>
        <taxon>Burkholderiales</taxon>
        <taxon>Sphaerotilaceae</taxon>
        <taxon>Pseudaquabacterium</taxon>
    </lineage>
</organism>
<dbReference type="Proteomes" id="UP001368500">
    <property type="component" value="Unassembled WGS sequence"/>
</dbReference>
<name>A0ABU9B6U1_9BURK</name>
<protein>
    <recommendedName>
        <fullName evidence="4">Polymer-forming cytoskeletal protein</fullName>
    </recommendedName>
</protein>
<evidence type="ECO:0000313" key="2">
    <source>
        <dbReference type="EMBL" id="MEK8025459.1"/>
    </source>
</evidence>
<accession>A0ABU9B6U1</accession>
<reference evidence="2 3" key="1">
    <citation type="submission" date="2024-04" db="EMBL/GenBank/DDBJ databases">
        <title>Novel species of the genus Ideonella isolated from streams.</title>
        <authorList>
            <person name="Lu H."/>
        </authorList>
    </citation>
    <scope>NUCLEOTIDE SEQUENCE [LARGE SCALE GENOMIC DNA]</scope>
    <source>
        <strain evidence="2 3">BYS139W</strain>
    </source>
</reference>
<dbReference type="RefSeq" id="WP_341373234.1">
    <property type="nucleotide sequence ID" value="NZ_JBBUTF010000004.1"/>
</dbReference>
<comment type="caution">
    <text evidence="2">The sequence shown here is derived from an EMBL/GenBank/DDBJ whole genome shotgun (WGS) entry which is preliminary data.</text>
</comment>
<evidence type="ECO:0000256" key="1">
    <source>
        <dbReference type="SAM" id="MobiDB-lite"/>
    </source>
</evidence>
<dbReference type="EMBL" id="JBBUTF010000004">
    <property type="protein sequence ID" value="MEK8025459.1"/>
    <property type="molecule type" value="Genomic_DNA"/>
</dbReference>
<feature type="region of interest" description="Disordered" evidence="1">
    <location>
        <begin position="348"/>
        <end position="379"/>
    </location>
</feature>
<proteinExistence type="predicted"/>
<evidence type="ECO:0000313" key="3">
    <source>
        <dbReference type="Proteomes" id="UP001368500"/>
    </source>
</evidence>
<sequence length="379" mass="40915">MNSSQMLAWAALPAATATVMLLPLLPALREWWRPRDTRPLHIDAQDALDPTYMARSFSARLAESVARGDRKLGQSRLMLAPGRGSWPLKDDEWKRGRNAHVWHAAADVQMPDGVHFLGEVATPATLETAPGCVYRALWAGASLRLAEHGHLLRWAHGRQVEVGTGCRLAGRVTADETLTVWGRSFFLLLHAPVISFGTRPGGQRIALAAPRRAEHGGLPPEVDWDPVSGRGVASGDLRCPEWSAWRGDLLCRGDLEIGTGSHADGSLKAHGELGLQAHCRIQGSVFAEGAIRVGENVQVLGNVCSETAIALEPGCVIGSPERPATVSAPRIDIGPGVIVHGTVWAAERGQTRHETPVPPETALVPAERRRRPSDERIEA</sequence>